<reference evidence="2 3" key="1">
    <citation type="submission" date="2017-02" db="EMBL/GenBank/DDBJ databases">
        <title>Draft genome sequence of Haemophilus felis CCUG 31170 type strain.</title>
        <authorList>
            <person name="Engstrom-Jakobsson H."/>
            <person name="Salva-Serra F."/>
            <person name="Thorell K."/>
            <person name="Gonzales-Siles L."/>
            <person name="Karlsson R."/>
            <person name="Boulund F."/>
            <person name="Engstrand L."/>
            <person name="Kristiansson E."/>
            <person name="Moore E."/>
        </authorList>
    </citation>
    <scope>NUCLEOTIDE SEQUENCE [LARGE SCALE GENOMIC DNA]</scope>
    <source>
        <strain evidence="2 3">CCUG 31170</strain>
    </source>
</reference>
<feature type="region of interest" description="Disordered" evidence="1">
    <location>
        <begin position="1170"/>
        <end position="1226"/>
    </location>
</feature>
<feature type="compositionally biased region" description="Polar residues" evidence="1">
    <location>
        <begin position="1205"/>
        <end position="1214"/>
    </location>
</feature>
<feature type="region of interest" description="Disordered" evidence="1">
    <location>
        <begin position="626"/>
        <end position="648"/>
    </location>
</feature>
<gene>
    <name evidence="2" type="ORF">B0188_06430</name>
</gene>
<dbReference type="STRING" id="123822.B0188_06430"/>
<feature type="compositionally biased region" description="Polar residues" evidence="1">
    <location>
        <begin position="1583"/>
        <end position="1599"/>
    </location>
</feature>
<feature type="compositionally biased region" description="Basic and acidic residues" evidence="1">
    <location>
        <begin position="3286"/>
        <end position="3304"/>
    </location>
</feature>
<feature type="compositionally biased region" description="Polar residues" evidence="1">
    <location>
        <begin position="3424"/>
        <end position="3437"/>
    </location>
</feature>
<feature type="region of interest" description="Disordered" evidence="1">
    <location>
        <begin position="719"/>
        <end position="745"/>
    </location>
</feature>
<feature type="compositionally biased region" description="Polar residues" evidence="1">
    <location>
        <begin position="3753"/>
        <end position="3765"/>
    </location>
</feature>
<feature type="compositionally biased region" description="Polar residues" evidence="1">
    <location>
        <begin position="3978"/>
        <end position="4000"/>
    </location>
</feature>
<feature type="region of interest" description="Disordered" evidence="1">
    <location>
        <begin position="3954"/>
        <end position="4000"/>
    </location>
</feature>
<dbReference type="OrthoDB" id="5672272at2"/>
<evidence type="ECO:0000256" key="1">
    <source>
        <dbReference type="SAM" id="MobiDB-lite"/>
    </source>
</evidence>
<sequence>MHFQLKVHIKNNAPEIINFQVNNKTPLIIQHSNQEVLFELFDKETQLAPQKLVMKRDGNNLHIFIDDNDQVDVIIVDYYAYEPLSPVVGLAEDGRLYAYLAESNLASDSIPYLAENVLASQVLSGTGVTLGNAPFNWTPFLYALGGLMVAGLATAALGGSGDGGNATTPPAINIRHSEASGKKNGGIEVETTKGVKSYEIEFVPTNGGKPISIRFEAEGDTFKLTEESKAKLPAGANVPEVVKAGEPIKLAGDLIRDGSAVKVTAVDNNGVTNSTTIDAPFDNNIEKLELGKIEVLNTHPSAVKLPIDTDVGSKVSVLDKAGKIVAGSLPVNSKGHKTLEFLLDPNDPNRNELTDFTVVVEKPGANPASIKLADLPKKLPTNPVNVDPVELSQPTITPSTESEADKKFDVNLGDKKDNVEAINVFVTDPDTKKTAVEKIEKNAQGEFTAPTDPNSKIEKVVDNGDGTVTVVLKDEVPKDSKVSVATENANSQSKPSEPLKVTDTGVEAVDTTEEQPEPTSKPSLVADSIKSINQGESTPTNPEAVEFKLNNVSPNATLIPTLVKADGTKIPLPTVKADVNSVVRLADTKEADIQAGDKIELVAQDPNKGTSETLEITVPEVNDHRFDSLPPVEPKIETPTTPGEGGATVDASGIKVGETLAINVVKPEPAPNGTPATLEFTKQEDGSLKPADSNPKDVTATVNGDKVTINEASLKDNSPISAAITDPAGNSTEAEPKTVGYDNPTERTISLDKLSLEDKDPVANHQAERIKGEVNGVKAGDTLHFEDDQGNKLPSVKVPDDHEEGKPFAFDIPSNNDNKNPTSIKVSVQEEGKAPTEPVSGNIDPNSLTHTDNQAPPAASIAQNDEKLSVAFDPTQTDELSLINQNTGKPIVSFTKDPETSVFKSDNPQVPDIPAGSNIADIPRTALPKEAVNVVAKTSDITGHSEESVATPIKPLIEAQTAAPQNVSVKAIDTTSPKGDSTPELFEVSGTAPEGARLIFIANGKTFVTDPVPEGGQFKFLIPVTALGDQNLRSDEITIQAKKEGERASEPQNLPASVVEKNPESHLGDLYAPDVPEPVASGSHNRKFKVSPDTDSVNVEYTDKSGNPQPAADKQPVVTRNEQGELVSNDPNITVSKDTEGNEYITVSSEATKPNSDIRLVAKDIAGRESDPTVVAASSETAEVVADNNPPVDAGENGENGEGGSSDNQPNASQAPAKPTLTLDGKDKGGAVGDVLVDFPENAQLGDQVVLKYKPVEAGKTADQTETKQLVFKKGENGWEIDPAATTVDTEGLPAVDTQSGKPKFTLPSDKVRDNTTVEAYSKSADNTKVTEPTFVVTELDGDGAAGTDGSPAVPKTPTPVINNISGIDEDGDGIPDVLRVEGKVEGAPIGTEVAIRNQAGGVVATGKTIDAEGNFVATGGKPTEPEKATTKDDQLTAVAKAPNQEESAVSNSKAIEKENIATPAVDHSTPNSTVAPTSEGAIVRLDPNAKEGAKSVVRTQPKNENGEASGNPREDTYVFKDGKWQPDPNDQDAPPVTNGNEVNVIAPSNAEISVTNSNSNNPPNSSTTSPVTSGRPAEATQPEVNNVATTNSPKDLTVTTLFDDNNPADGNTDRFVITGTVEGGAEGTELFVYDAEGNKLITSDLKWGENGTFTVTVSESPNKDLEFGRQTPDTLTFVAKDKDKNPSAEASLALATQENKANPEKAFPNDTTAPQQATVTPNVADGGVRVKLPNDAVAGDKLAVKYTPTGADAEKTVTFIKQPNGSWKTEPADPDFPATIPASETYLTIPESLLKDDSKVTATITDLAGHSVEHSAQAGDDASTGRIVDLTIEGIDLDNPANLSAEKVKIKGKVQGAGADVPVKVTLPNGQEITVNTKDNGEFEIVLVKEGANNPQVEGETAHTVPSLDFGDQLSVQATEAGKKPSETETLTVPAVATSKTGANGEEEPLTPAEKQALHPNDKTNDLPVTLTAATEEGDGSVSLALPANAQVGDQVEVEYIPDNQEADEPKAKLTLTKTENGWESSEPRVVIDGNKATLPETLLKDGKDVTAKVIDLAGNENPATAPATAGQDELTPKLASIDVVDTNNQADSVVDALIVKGTAEPGSTVSLGKEGNLTALGTLTAGADTNFTALIINPNAENTATDEQIAALKAKLGLPADTPVIKAIEANKLAAGDKLTISAQTTDTGNAAQTGTPKEVPALTATGDEHPFDTTPPADITLAESDTQGAMKVKLPAEAKVGDTLVLDFKKPAEANADPAEPIATEAEYVKQADGSWNIVGDNPHGLPATIPTVAEGTQQELEIPKDKLADNQPVTAKLVDQAGNSSAKPATMNAPFDEKTSLEDVKLTSKNEAQAGTKDPDILVVEGYTQPGAKVTIVLTKADGTEVTKEITAPTTAEQGRQDGLAKFTHTFKEGEDGVGTDGINTGEGNNVEITAVLENQRAPNSLTKAIPPTRTVFLEVNETVDVVDKGKLTGTGTSASYNKDISDSVIDEVKLTGYIEENAKLVVEVRDAQGAVVAKGTFAKTPDTNAKESALGYKDEILSTQDNAKVNGNNDKVTAGKFEVVLTREHLQAGKSFEKGQTVTVRAENTDSAVSKGDESKTGFKLPALDNFSATDHPEDTKVVTELAVDNAAATGTEGNKTAFVEFASETSGEHKGKQQATVKLPKESSEVIKAELKLINERTDLEATVVITRDPQGKWRLDEEGTQNLGLSITPASEEGAFPSIQIPHNVLKGNGNENERGTVKLTLTDPANQTLTLEKPVPADATTYLKVGKVTPVDVAASNISDGNPDKVKVEVEAEVDTTVTVTINGKTVTKKIEANDGTPVENVTDANGETVNNVRKVVIEVNEDPNQPIEATSQVNVSATRTDHKADSSDNSKTVGNNVEYEGDNQVQGWTTNPVTVKHDPTTGLAEAEVAVPDAAETDVNSFTIQFNKQGETSNPVEVTYTKGTNGEWKTEDAKGTTLDNGKVKIPANVLNGGVGEKIKVKATDIAGNQTGQESNQYVAYEEDAANLPKTAQPTAPTVRVQDLDREADDTVEKVFITGTGAPANSEVFLLNAQGQRVQNAAGQEIKTTAGQDGGYSFTLTTREPENPQGVVEHKVTAINTGKKYKVQALAAGSSPSDPVETTEAVPTTVPRGSQQSNHPKDTTDPAQVRAEQGEDNVVVSVPANDVKKGDRLVIKDLDQDPNGTGTVIGTFDFDGTSWTAEGSTTLTVPTKSDDQSKWEVKVPTSDQIVSGDYIKAELQDYAGNSTSQSAKMPNVDPHHIDPVEVFVGTTTKDTAADSNKDPRKADRLKVEDSEAVNSGDIYIKPGADNTEVTISYLNEQGQAKHVVAEKSNSTWMFYEGTVTQGEDANAGTVTKTQTQVHDITVKQVNNATYFKLAADSVRDHSQVQVYAKDKQNNRVQASKMSDFDDNTENNVTGVSPAQPNPTDNISITLGSEQADVVYYVVSFEASHIPNNDVNTLGVNNQRGANNFIVVRKGSDGKWSANFFAGKDGETRDSFDYQSEGESAAPYLQSFETSTGSIVLKKDYVKGSSDVTAKFFDAYGMTNETSKNTVHTSTSSAPIQVDAPEVNALGNGLMSIVAGKVDYHNNNGTIELKGSEFKTVVTHTHASGTTTYTISYDASNSSYSVSSQDTSDKSKQVQFDASTGKLTIMGTVATDTVSAVASKTYNGQNYSSETIAKQVDVAPPSKAEDIQADSVEVLPQKNGSVFIKTGLDNTHLEVHFVLQKAGNTTSKKAVYTRSGPTDTWKAQDQQGGDAYTSDEAGSYITVNSADGVTINFSQVMDGTKVYALVKDVNNNQADHYDYSKVDDDSPGVAVIGSVGSNYSDASVEVRSVNDYTYMEVEFQPKPPSPSFEDDLSDPDVASQFAPPPRETIVLQLERDSWTLKYKGGDKDGQFVPSSVANVSYEDSLGNRRPHIKITDEAILLDTAVNVVAYDTFGNKATFEGESGPNQGGTQIVSEKAAQPTHSKGATGTPEQGSVTITPGANNDRLNVEYANERGGLVTATLIKEQNSWKVVRVSQGGKIEDFDLTGGKIKLKAEALDDSATSMVKVRGGQESKLDSDVLNIKPDTDYTPPAPPKPPVFTGLNTKIDENQANTVVVENDVVYRSNVPSEGWKQLEAKLKEKSLGTLKAPHTTDNDLPFTDISLTERNSDGVTLRVYGAIGSSSPHGDWNATYWAKGVKLAGTAKDDAIVTAADFGEDEVNAREHELRLGEGNDILVVGGNNTNHTLWEKQNENDATKRYAFNMQNQPGWTKIDQVEHNGKGSSDNSGGVLTKAHVEMGAGNDVITIDGSARNIKPAVNRSYVNLDSGDDTLLIAYPDEASMPSGARLKNYDIGEGSTVRAGAGNDFIKAGGISGNAKVYMEGDKDRVEVLRIYGSDTVLDMGDGSDTLVIKSEVRDGATIRLGDGNDIIEFGGGKSLLGGYGKESLFEGKLDGGSGYDILVLKTPSTNNAFIGLQVSNMSTANFKGIEEVHLQAGTILDVRYEDLLNSDAGILKIRSSSEQNNDKTQRRVDLGATNSNNFETQNLADANGKSWSKVQEKTELGVQYEVYAVNGDLSHAVWIEKDKILII</sequence>
<feature type="region of interest" description="Disordered" evidence="1">
    <location>
        <begin position="2864"/>
        <end position="2888"/>
    </location>
</feature>
<feature type="compositionally biased region" description="Polar residues" evidence="1">
    <location>
        <begin position="3962"/>
        <end position="3971"/>
    </location>
</feature>
<proteinExistence type="predicted"/>
<feature type="region of interest" description="Disordered" evidence="1">
    <location>
        <begin position="3417"/>
        <end position="3437"/>
    </location>
</feature>
<feature type="compositionally biased region" description="Low complexity" evidence="1">
    <location>
        <begin position="3130"/>
        <end position="3142"/>
    </location>
</feature>
<feature type="compositionally biased region" description="Polar residues" evidence="1">
    <location>
        <begin position="1093"/>
        <end position="1108"/>
    </location>
</feature>
<name>A0A1T0B0D2_9PAST</name>
<evidence type="ECO:0000313" key="2">
    <source>
        <dbReference type="EMBL" id="OOS03476.1"/>
    </source>
</evidence>
<dbReference type="Proteomes" id="UP000190023">
    <property type="component" value="Unassembled WGS sequence"/>
</dbReference>
<protein>
    <submittedName>
        <fullName evidence="2">Uncharacterized protein</fullName>
    </submittedName>
</protein>
<feature type="compositionally biased region" description="Polar residues" evidence="1">
    <location>
        <begin position="1498"/>
        <end position="1509"/>
    </location>
</feature>
<dbReference type="EMBL" id="MUYB01000026">
    <property type="protein sequence ID" value="OOS03476.1"/>
    <property type="molecule type" value="Genomic_DNA"/>
</dbReference>
<accession>A0A1T0B0D2</accession>
<feature type="compositionally biased region" description="Polar residues" evidence="1">
    <location>
        <begin position="392"/>
        <end position="401"/>
    </location>
</feature>
<feature type="region of interest" description="Disordered" evidence="1">
    <location>
        <begin position="3121"/>
        <end position="3165"/>
    </location>
</feature>
<feature type="compositionally biased region" description="Polar residues" evidence="1">
    <location>
        <begin position="483"/>
        <end position="495"/>
    </location>
</feature>
<feature type="region of interest" description="Disordered" evidence="1">
    <location>
        <begin position="384"/>
        <end position="404"/>
    </location>
</feature>
<feature type="compositionally biased region" description="Basic and acidic residues" evidence="1">
    <location>
        <begin position="1513"/>
        <end position="1525"/>
    </location>
</feature>
<keyword evidence="3" id="KW-1185">Reference proteome</keyword>
<feature type="compositionally biased region" description="Basic and acidic residues" evidence="1">
    <location>
        <begin position="2872"/>
        <end position="2881"/>
    </location>
</feature>
<feature type="compositionally biased region" description="Low complexity" evidence="1">
    <location>
        <begin position="1173"/>
        <end position="1186"/>
    </location>
</feature>
<evidence type="ECO:0000313" key="3">
    <source>
        <dbReference type="Proteomes" id="UP000190023"/>
    </source>
</evidence>
<feature type="region of interest" description="Disordered" evidence="1">
    <location>
        <begin position="783"/>
        <end position="857"/>
    </location>
</feature>
<feature type="region of interest" description="Disordered" evidence="1">
    <location>
        <begin position="1461"/>
        <end position="1599"/>
    </location>
</feature>
<feature type="compositionally biased region" description="Polar residues" evidence="1">
    <location>
        <begin position="813"/>
        <end position="826"/>
    </location>
</feature>
<comment type="caution">
    <text evidence="2">The sequence shown here is derived from an EMBL/GenBank/DDBJ whole genome shotgun (WGS) entry which is preliminary data.</text>
</comment>
<feature type="compositionally biased region" description="Polar residues" evidence="1">
    <location>
        <begin position="843"/>
        <end position="854"/>
    </location>
</feature>
<organism evidence="2 3">
    <name type="scientific">[Haemophilus] felis</name>
    <dbReference type="NCBI Taxonomy" id="123822"/>
    <lineage>
        <taxon>Bacteria</taxon>
        <taxon>Pseudomonadati</taxon>
        <taxon>Pseudomonadota</taxon>
        <taxon>Gammaproteobacteria</taxon>
        <taxon>Pasteurellales</taxon>
        <taxon>Pasteurellaceae</taxon>
    </lineage>
</organism>
<feature type="compositionally biased region" description="Low complexity" evidence="1">
    <location>
        <begin position="1554"/>
        <end position="1574"/>
    </location>
</feature>
<feature type="region of interest" description="Disordered" evidence="1">
    <location>
        <begin position="1921"/>
        <end position="1966"/>
    </location>
</feature>
<feature type="region of interest" description="Disordered" evidence="1">
    <location>
        <begin position="479"/>
        <end position="524"/>
    </location>
</feature>
<dbReference type="SUPFAM" id="SSF51120">
    <property type="entry name" value="beta-Roll"/>
    <property type="match status" value="1"/>
</dbReference>
<dbReference type="InterPro" id="IPR011049">
    <property type="entry name" value="Serralysin-like_metalloprot_C"/>
</dbReference>
<feature type="compositionally biased region" description="Basic and acidic residues" evidence="1">
    <location>
        <begin position="1957"/>
        <end position="1966"/>
    </location>
</feature>
<feature type="region of interest" description="Disordered" evidence="1">
    <location>
        <begin position="1066"/>
        <end position="1141"/>
    </location>
</feature>
<feature type="region of interest" description="Disordered" evidence="1">
    <location>
        <begin position="3282"/>
        <end position="3306"/>
    </location>
</feature>
<feature type="region of interest" description="Disordered" evidence="1">
    <location>
        <begin position="3748"/>
        <end position="3770"/>
    </location>
</feature>